<organism evidence="8 9">
    <name type="scientific">Parasphingorhabdus halotolerans</name>
    <dbReference type="NCBI Taxonomy" id="2725558"/>
    <lineage>
        <taxon>Bacteria</taxon>
        <taxon>Pseudomonadati</taxon>
        <taxon>Pseudomonadota</taxon>
        <taxon>Alphaproteobacteria</taxon>
        <taxon>Sphingomonadales</taxon>
        <taxon>Sphingomonadaceae</taxon>
        <taxon>Parasphingorhabdus</taxon>
    </lineage>
</organism>
<keyword evidence="3" id="KW-0479">Metal-binding</keyword>
<evidence type="ECO:0000256" key="3">
    <source>
        <dbReference type="ARBA" id="ARBA00022723"/>
    </source>
</evidence>
<dbReference type="GO" id="GO:0008270">
    <property type="term" value="F:zinc ion binding"/>
    <property type="evidence" value="ECO:0007669"/>
    <property type="project" value="InterPro"/>
</dbReference>
<dbReference type="AlphaFoldDB" id="A0A6H2DRC4"/>
<evidence type="ECO:0000256" key="6">
    <source>
        <dbReference type="ARBA" id="ARBA00048348"/>
    </source>
</evidence>
<evidence type="ECO:0000313" key="9">
    <source>
        <dbReference type="Proteomes" id="UP000501600"/>
    </source>
</evidence>
<evidence type="ECO:0000256" key="2">
    <source>
        <dbReference type="ARBA" id="ARBA00012925"/>
    </source>
</evidence>
<keyword evidence="4" id="KW-0862">Zinc</keyword>
<dbReference type="InterPro" id="IPR001148">
    <property type="entry name" value="CA_dom"/>
</dbReference>
<evidence type="ECO:0000256" key="5">
    <source>
        <dbReference type="ARBA" id="ARBA00023239"/>
    </source>
</evidence>
<dbReference type="Proteomes" id="UP000501600">
    <property type="component" value="Chromosome"/>
</dbReference>
<comment type="catalytic activity">
    <reaction evidence="6">
        <text>hydrogencarbonate + H(+) = CO2 + H2O</text>
        <dbReference type="Rhea" id="RHEA:10748"/>
        <dbReference type="ChEBI" id="CHEBI:15377"/>
        <dbReference type="ChEBI" id="CHEBI:15378"/>
        <dbReference type="ChEBI" id="CHEBI:16526"/>
        <dbReference type="ChEBI" id="CHEBI:17544"/>
        <dbReference type="EC" id="4.2.1.1"/>
    </reaction>
</comment>
<dbReference type="EC" id="4.2.1.1" evidence="2"/>
<reference evidence="8 9" key="1">
    <citation type="submission" date="2020-04" db="EMBL/GenBank/DDBJ databases">
        <title>Genome sequence for Sphingorhabdus sp. strain M1.</title>
        <authorList>
            <person name="Park S.-J."/>
        </authorList>
    </citation>
    <scope>NUCLEOTIDE SEQUENCE [LARGE SCALE GENOMIC DNA]</scope>
    <source>
        <strain evidence="8 9">JK6</strain>
    </source>
</reference>
<dbReference type="InterPro" id="IPR041891">
    <property type="entry name" value="Alpha_CA_prokaryot-like"/>
</dbReference>
<name>A0A6H2DRC4_9SPHN</name>
<gene>
    <name evidence="8" type="ORF">HF685_04525</name>
</gene>
<evidence type="ECO:0000259" key="7">
    <source>
        <dbReference type="PROSITE" id="PS51144"/>
    </source>
</evidence>
<dbReference type="GO" id="GO:0004089">
    <property type="term" value="F:carbonate dehydratase activity"/>
    <property type="evidence" value="ECO:0007669"/>
    <property type="project" value="UniProtKB-EC"/>
</dbReference>
<proteinExistence type="inferred from homology"/>
<sequence length="240" mass="25057">MLAALIATGPALADHHSKAYDYGKNGPEQWGQLSDKYAVCESGDMQSPIDLAGANAKGNVALDINYSAGPLTVSNKGLTVQADFAAGSSMTSGGTTFNLIQIHFHTPSEHAISGKRFPLTGHFVHATEGGKLGVLGVMFEEGAANAELAKILAAAPATKSEPATVAGTMIDPNGMLPADKAVYRYMGSLTTPPCSEGVNWHVLRDPITASKSQIAAFEKLMGNNARPVRALNNRLVVAPE</sequence>
<dbReference type="KEGG" id="phao:HF685_04525"/>
<dbReference type="InterPro" id="IPR023561">
    <property type="entry name" value="Carbonic_anhydrase_a-class"/>
</dbReference>
<comment type="similarity">
    <text evidence="1">Belongs to the alpha-carbonic anhydrase family.</text>
</comment>
<dbReference type="SUPFAM" id="SSF51069">
    <property type="entry name" value="Carbonic anhydrase"/>
    <property type="match status" value="1"/>
</dbReference>
<dbReference type="Gene3D" id="3.10.200.10">
    <property type="entry name" value="Alpha carbonic anhydrase"/>
    <property type="match status" value="1"/>
</dbReference>
<protein>
    <recommendedName>
        <fullName evidence="2">carbonic anhydrase</fullName>
        <ecNumber evidence="2">4.2.1.1</ecNumber>
    </recommendedName>
</protein>
<evidence type="ECO:0000256" key="4">
    <source>
        <dbReference type="ARBA" id="ARBA00022833"/>
    </source>
</evidence>
<dbReference type="PANTHER" id="PTHR18952">
    <property type="entry name" value="CARBONIC ANHYDRASE"/>
    <property type="match status" value="1"/>
</dbReference>
<evidence type="ECO:0000256" key="1">
    <source>
        <dbReference type="ARBA" id="ARBA00010718"/>
    </source>
</evidence>
<dbReference type="PANTHER" id="PTHR18952:SF265">
    <property type="entry name" value="CARBONIC ANHYDRASE"/>
    <property type="match status" value="1"/>
</dbReference>
<evidence type="ECO:0000313" key="8">
    <source>
        <dbReference type="EMBL" id="QJB70677.1"/>
    </source>
</evidence>
<feature type="domain" description="Alpha-carbonic anhydrase" evidence="7">
    <location>
        <begin position="18"/>
        <end position="240"/>
    </location>
</feature>
<keyword evidence="5" id="KW-0456">Lyase</keyword>
<dbReference type="InterPro" id="IPR036398">
    <property type="entry name" value="CA_dom_sf"/>
</dbReference>
<dbReference type="SMART" id="SM01057">
    <property type="entry name" value="Carb_anhydrase"/>
    <property type="match status" value="1"/>
</dbReference>
<dbReference type="CDD" id="cd03124">
    <property type="entry name" value="alpha_CA_prokaryotic_like"/>
    <property type="match status" value="1"/>
</dbReference>
<dbReference type="Pfam" id="PF00194">
    <property type="entry name" value="Carb_anhydrase"/>
    <property type="match status" value="1"/>
</dbReference>
<dbReference type="PROSITE" id="PS51144">
    <property type="entry name" value="ALPHA_CA_2"/>
    <property type="match status" value="1"/>
</dbReference>
<keyword evidence="9" id="KW-1185">Reference proteome</keyword>
<dbReference type="EMBL" id="CP051217">
    <property type="protein sequence ID" value="QJB70677.1"/>
    <property type="molecule type" value="Genomic_DNA"/>
</dbReference>
<accession>A0A6H2DRC4</accession>